<reference evidence="3 4" key="1">
    <citation type="journal article" date="2016" name="Nat. Commun.">
        <title>Thousands of microbial genomes shed light on interconnected biogeochemical processes in an aquifer system.</title>
        <authorList>
            <person name="Anantharaman K."/>
            <person name="Brown C.T."/>
            <person name="Hug L.A."/>
            <person name="Sharon I."/>
            <person name="Castelle C.J."/>
            <person name="Probst A.J."/>
            <person name="Thomas B.C."/>
            <person name="Singh A."/>
            <person name="Wilkins M.J."/>
            <person name="Karaoz U."/>
            <person name="Brodie E.L."/>
            <person name="Williams K.H."/>
            <person name="Hubbard S.S."/>
            <person name="Banfield J.F."/>
        </authorList>
    </citation>
    <scope>NUCLEOTIDE SEQUENCE [LARGE SCALE GENOMIC DNA]</scope>
</reference>
<dbReference type="InterPro" id="IPR036116">
    <property type="entry name" value="FN3_sf"/>
</dbReference>
<dbReference type="CDD" id="cd00063">
    <property type="entry name" value="FN3"/>
    <property type="match status" value="1"/>
</dbReference>
<dbReference type="InterPro" id="IPR013830">
    <property type="entry name" value="SGNH_hydro"/>
</dbReference>
<dbReference type="NCBIfam" id="TIGR04183">
    <property type="entry name" value="Por_Secre_tail"/>
    <property type="match status" value="1"/>
</dbReference>
<dbReference type="EMBL" id="MFYX01000005">
    <property type="protein sequence ID" value="OGK07506.1"/>
    <property type="molecule type" value="Genomic_DNA"/>
</dbReference>
<sequence>MVKSSLTVCLIACLGSALYPASQDLHGGSGTNIDNYCAEFTQDMVDNLRTIHGAWNTGWNKYRVTTFGNSITDQNSHWLPLDGNVTGISNAAAINTFKDSTFDQSTWIANGKMCQSGQTIKWVANNVGPALSAQHPMIAAIMIGTNNIQQNHSTDGCADPVVNVGALDCYPDTLEYRLITSQLITAGVIPIITTIPPIDYDDPSWPRENRKAKELTYVNKLKVFAQTNNLPMIDLHQWCEDHGGAAPLLADWAHPISCSDGNASLSDNCLDGGVSGGVQNARHYMLIMAINDIVRYVIDGENPTADVTAPAAVSDLAASPGAYSGTVDLSWTATGDDSATGIAYEYDLRYSTDAITEGNFSSATQITGVPSPQSPGTSQSMTVLGLTPGTAYYFALKASDRYNWSALSSVPQAVATTGTAQDDSMRVEIVKDTYLESVDPTIKGANQFVRLKSWNQGVMMFGFNMSGVTFVPDSACICLKMSTWSSATNYTFTSMARAITVAWDENSVWTGATNNLSGNIGSGVEATSLNYNGPRTDFTEYRFPIAFSVIQAYATGAATGIALYDQGSSGVNNDFFSREKGGADVPYMMVYIKASTATQGQVKGFVLSDKQLSVSPNPFRTSVQISVSGVDQLPASLFSVRIYDMCGALISALAAGNKALAQGISWNASRLTAGVYVVQVRANGKVLSKKISLVK</sequence>
<protein>
    <recommendedName>
        <fullName evidence="2">Fibronectin type-III domain-containing protein</fullName>
    </recommendedName>
</protein>
<proteinExistence type="predicted"/>
<dbReference type="SUPFAM" id="SSF49265">
    <property type="entry name" value="Fibronectin type III"/>
    <property type="match status" value="1"/>
</dbReference>
<dbReference type="AlphaFoldDB" id="A0A1F7FLX7"/>
<evidence type="ECO:0000259" key="2">
    <source>
        <dbReference type="PROSITE" id="PS50853"/>
    </source>
</evidence>
<name>A0A1F7FLX7_UNCRA</name>
<feature type="domain" description="Fibronectin type-III" evidence="2">
    <location>
        <begin position="312"/>
        <end position="422"/>
    </location>
</feature>
<dbReference type="PROSITE" id="PS50853">
    <property type="entry name" value="FN3"/>
    <property type="match status" value="1"/>
</dbReference>
<dbReference type="Gene3D" id="2.60.40.10">
    <property type="entry name" value="Immunoglobulins"/>
    <property type="match status" value="1"/>
</dbReference>
<dbReference type="SUPFAM" id="SSF52266">
    <property type="entry name" value="SGNH hydrolase"/>
    <property type="match status" value="1"/>
</dbReference>
<keyword evidence="1" id="KW-0732">Signal</keyword>
<dbReference type="Gene3D" id="3.40.50.1110">
    <property type="entry name" value="SGNH hydrolase"/>
    <property type="match status" value="1"/>
</dbReference>
<accession>A0A1F7FLX7</accession>
<comment type="caution">
    <text evidence="3">The sequence shown here is derived from an EMBL/GenBank/DDBJ whole genome shotgun (WGS) entry which is preliminary data.</text>
</comment>
<evidence type="ECO:0000256" key="1">
    <source>
        <dbReference type="SAM" id="SignalP"/>
    </source>
</evidence>
<dbReference type="Pfam" id="PF18962">
    <property type="entry name" value="Por_Secre_tail"/>
    <property type="match status" value="1"/>
</dbReference>
<dbReference type="Proteomes" id="UP000179243">
    <property type="component" value="Unassembled WGS sequence"/>
</dbReference>
<dbReference type="InterPro" id="IPR026444">
    <property type="entry name" value="Secre_tail"/>
</dbReference>
<feature type="chain" id="PRO_5009528851" description="Fibronectin type-III domain-containing protein" evidence="1">
    <location>
        <begin position="22"/>
        <end position="695"/>
    </location>
</feature>
<organism evidence="3 4">
    <name type="scientific">Candidatus Raymondbacteria bacterium RIFOXYD12_FULL_49_13</name>
    <dbReference type="NCBI Taxonomy" id="1817890"/>
    <lineage>
        <taxon>Bacteria</taxon>
        <taxon>Raymondiibacteriota</taxon>
    </lineage>
</organism>
<dbReference type="InterPro" id="IPR036514">
    <property type="entry name" value="SGNH_hydro_sf"/>
</dbReference>
<evidence type="ECO:0000313" key="4">
    <source>
        <dbReference type="Proteomes" id="UP000179243"/>
    </source>
</evidence>
<feature type="signal peptide" evidence="1">
    <location>
        <begin position="1"/>
        <end position="21"/>
    </location>
</feature>
<evidence type="ECO:0000313" key="3">
    <source>
        <dbReference type="EMBL" id="OGK07506.1"/>
    </source>
</evidence>
<dbReference type="InterPro" id="IPR003961">
    <property type="entry name" value="FN3_dom"/>
</dbReference>
<dbReference type="SMART" id="SM00060">
    <property type="entry name" value="FN3"/>
    <property type="match status" value="1"/>
</dbReference>
<gene>
    <name evidence="3" type="ORF">A2519_16735</name>
</gene>
<dbReference type="InterPro" id="IPR013783">
    <property type="entry name" value="Ig-like_fold"/>
</dbReference>
<dbReference type="Pfam" id="PF13472">
    <property type="entry name" value="Lipase_GDSL_2"/>
    <property type="match status" value="1"/>
</dbReference>